<gene>
    <name evidence="2" type="ORF">BC94_0078</name>
</gene>
<proteinExistence type="predicted"/>
<dbReference type="AlphaFoldDB" id="A0A8D4A1W7"/>
<accession>A0A8D4A1W7</accession>
<sequence>MGKFMILEDKIHIAEKYKRNNIAIYFSSLFFAPVIFSFVFYAFLIFFDRLPLYFNELTKQSLEKFMNEHIAESAYVLAIATIFRILILWLLLMWTINSLSNILFNKFYDYNIFKSLSWLKVKLFTAFRFKDFAKLCKKNNFVSNEQLSLIKQMQNAGFLVQGSKSIAIKYSDYFRDASDIDFVSENASSRIMNLDKLSNITFNFKDQIIAKSRHNDTEIEVLSPKILPKEFASYKSGIKVPKLNFMIAMKVHQLLRLYRLKSEGKEIPATKIKNSLLDLGFLLSKSCCLEYKKILWSFKNLSLLNLFSSYHLNTFAFDDFENIKESLKFANSYIQKIQNIEEVYDFLDRFTELLKNDKETLFIGKRVNLIIKNKKSIEEKYLQNSSSLDKSLLALERNFASNNEKIKYLKKFRKPVEFRALKNIINLLESSPDSSLFIDIRKILLLELNEIEEVKNEKI</sequence>
<protein>
    <submittedName>
        <fullName evidence="2">Uncharacterized protein</fullName>
    </submittedName>
</protein>
<reference evidence="2 3" key="1">
    <citation type="submission" date="2014-04" db="EMBL/GenBank/DDBJ databases">
        <title>Complete genome sequence of Mycoplasma bovis attenuated strain P150.</title>
        <authorList>
            <person name="Qi J."/>
            <person name="Guo A."/>
        </authorList>
    </citation>
    <scope>NUCLEOTIDE SEQUENCE [LARGE SCALE GENOMIC DNA]</scope>
    <source>
        <strain evidence="2 3">HB0801-P150</strain>
    </source>
</reference>
<dbReference type="EMBL" id="CP007590">
    <property type="protein sequence ID" value="AMW25427.1"/>
    <property type="molecule type" value="Genomic_DNA"/>
</dbReference>
<feature type="transmembrane region" description="Helical" evidence="1">
    <location>
        <begin position="21"/>
        <end position="47"/>
    </location>
</feature>
<feature type="transmembrane region" description="Helical" evidence="1">
    <location>
        <begin position="74"/>
        <end position="96"/>
    </location>
</feature>
<evidence type="ECO:0000313" key="2">
    <source>
        <dbReference type="EMBL" id="AMW25427.1"/>
    </source>
</evidence>
<evidence type="ECO:0000256" key="1">
    <source>
        <dbReference type="SAM" id="Phobius"/>
    </source>
</evidence>
<name>A0A8D4A1W7_MYCBV</name>
<dbReference type="NCBIfam" id="NF045994">
    <property type="entry name" value="MAG4530_fam"/>
    <property type="match status" value="1"/>
</dbReference>
<evidence type="ECO:0000313" key="3">
    <source>
        <dbReference type="Proteomes" id="UP000076372"/>
    </source>
</evidence>
<keyword evidence="1" id="KW-1133">Transmembrane helix</keyword>
<keyword evidence="1" id="KW-0812">Transmembrane</keyword>
<keyword evidence="1" id="KW-0472">Membrane</keyword>
<organism evidence="2 3">
    <name type="scientific">Mycoplasmopsis bovis</name>
    <name type="common">Mycoplasma bovis</name>
    <dbReference type="NCBI Taxonomy" id="28903"/>
    <lineage>
        <taxon>Bacteria</taxon>
        <taxon>Bacillati</taxon>
        <taxon>Mycoplasmatota</taxon>
        <taxon>Mycoplasmoidales</taxon>
        <taxon>Metamycoplasmataceae</taxon>
        <taxon>Mycoplasmopsis</taxon>
    </lineage>
</organism>
<dbReference type="Proteomes" id="UP000076372">
    <property type="component" value="Chromosome"/>
</dbReference>